<dbReference type="InterPro" id="IPR000792">
    <property type="entry name" value="Tscrpt_reg_LuxR_C"/>
</dbReference>
<dbReference type="Gene3D" id="1.10.10.10">
    <property type="entry name" value="Winged helix-like DNA-binding domain superfamily/Winged helix DNA-binding domain"/>
    <property type="match status" value="1"/>
</dbReference>
<feature type="domain" description="HTH luxR-type" evidence="1">
    <location>
        <begin position="10"/>
        <end position="69"/>
    </location>
</feature>
<sequence length="76" mass="8598">MDSIRAFAKKYSLSKRESEILKLLITGTDVSGEYISSEFGISPNTARIHIKNMNIKFGTRSKGQMLQKFIREMVVG</sequence>
<dbReference type="InterPro" id="IPR016032">
    <property type="entry name" value="Sig_transdc_resp-reg_C-effctor"/>
</dbReference>
<dbReference type="SUPFAM" id="SSF46894">
    <property type="entry name" value="C-terminal effector domain of the bipartite response regulators"/>
    <property type="match status" value="1"/>
</dbReference>
<proteinExistence type="predicted"/>
<organism evidence="2 3">
    <name type="scientific">Pseudobacteriovorax antillogorgiicola</name>
    <dbReference type="NCBI Taxonomy" id="1513793"/>
    <lineage>
        <taxon>Bacteria</taxon>
        <taxon>Pseudomonadati</taxon>
        <taxon>Bdellovibrionota</taxon>
        <taxon>Oligoflexia</taxon>
        <taxon>Oligoflexales</taxon>
        <taxon>Pseudobacteriovoracaceae</taxon>
        <taxon>Pseudobacteriovorax</taxon>
    </lineage>
</organism>
<evidence type="ECO:0000313" key="3">
    <source>
        <dbReference type="Proteomes" id="UP000192907"/>
    </source>
</evidence>
<dbReference type="SMART" id="SM00421">
    <property type="entry name" value="HTH_LUXR"/>
    <property type="match status" value="1"/>
</dbReference>
<dbReference type="Proteomes" id="UP000192907">
    <property type="component" value="Unassembled WGS sequence"/>
</dbReference>
<dbReference type="GO" id="GO:0003677">
    <property type="term" value="F:DNA binding"/>
    <property type="evidence" value="ECO:0007669"/>
    <property type="project" value="InterPro"/>
</dbReference>
<dbReference type="STRING" id="1513793.SAMN06296036_110162"/>
<evidence type="ECO:0000313" key="2">
    <source>
        <dbReference type="EMBL" id="SMF34785.1"/>
    </source>
</evidence>
<gene>
    <name evidence="2" type="ORF">SAMN06296036_110162</name>
</gene>
<accession>A0A1Y6C507</accession>
<evidence type="ECO:0000259" key="1">
    <source>
        <dbReference type="SMART" id="SM00421"/>
    </source>
</evidence>
<dbReference type="InterPro" id="IPR036388">
    <property type="entry name" value="WH-like_DNA-bd_sf"/>
</dbReference>
<dbReference type="OrthoDB" id="1123107at2"/>
<dbReference type="EMBL" id="FWZT01000010">
    <property type="protein sequence ID" value="SMF34785.1"/>
    <property type="molecule type" value="Genomic_DNA"/>
</dbReference>
<dbReference type="RefSeq" id="WP_132320947.1">
    <property type="nucleotide sequence ID" value="NZ_FWZT01000010.1"/>
</dbReference>
<keyword evidence="3" id="KW-1185">Reference proteome</keyword>
<dbReference type="Pfam" id="PF00196">
    <property type="entry name" value="GerE"/>
    <property type="match status" value="1"/>
</dbReference>
<reference evidence="3" key="1">
    <citation type="submission" date="2017-04" db="EMBL/GenBank/DDBJ databases">
        <authorList>
            <person name="Varghese N."/>
            <person name="Submissions S."/>
        </authorList>
    </citation>
    <scope>NUCLEOTIDE SEQUENCE [LARGE SCALE GENOMIC DNA]</scope>
    <source>
        <strain evidence="3">RKEM611</strain>
    </source>
</reference>
<name>A0A1Y6C507_9BACT</name>
<dbReference type="AlphaFoldDB" id="A0A1Y6C507"/>
<protein>
    <submittedName>
        <fullName evidence="2">Regulatory protein, luxR family</fullName>
    </submittedName>
</protein>
<dbReference type="GO" id="GO:0006355">
    <property type="term" value="P:regulation of DNA-templated transcription"/>
    <property type="evidence" value="ECO:0007669"/>
    <property type="project" value="InterPro"/>
</dbReference>